<feature type="compositionally biased region" description="Low complexity" evidence="1">
    <location>
        <begin position="162"/>
        <end position="172"/>
    </location>
</feature>
<proteinExistence type="predicted"/>
<evidence type="ECO:0000256" key="1">
    <source>
        <dbReference type="SAM" id="MobiDB-lite"/>
    </source>
</evidence>
<dbReference type="OrthoDB" id="540807at2759"/>
<gene>
    <name evidence="2" type="primary">PLEST005708</name>
    <name evidence="2" type="ORF">PLESTB_001561600</name>
</gene>
<comment type="caution">
    <text evidence="2">The sequence shown here is derived from an EMBL/GenBank/DDBJ whole genome shotgun (WGS) entry which is preliminary data.</text>
</comment>
<dbReference type="Proteomes" id="UP001165080">
    <property type="component" value="Unassembled WGS sequence"/>
</dbReference>
<reference evidence="2 3" key="1">
    <citation type="journal article" date="2023" name="Commun. Biol.">
        <title>Reorganization of the ancestral sex-determining regions during the evolution of trioecy in Pleodorina starrii.</title>
        <authorList>
            <person name="Takahashi K."/>
            <person name="Suzuki S."/>
            <person name="Kawai-Toyooka H."/>
            <person name="Yamamoto K."/>
            <person name="Hamaji T."/>
            <person name="Ootsuki R."/>
            <person name="Yamaguchi H."/>
            <person name="Kawachi M."/>
            <person name="Higashiyama T."/>
            <person name="Nozaki H."/>
        </authorList>
    </citation>
    <scope>NUCLEOTIDE SEQUENCE [LARGE SCALE GENOMIC DNA]</scope>
    <source>
        <strain evidence="2 3">NIES-4479</strain>
    </source>
</reference>
<feature type="compositionally biased region" description="Gly residues" evidence="1">
    <location>
        <begin position="147"/>
        <end position="161"/>
    </location>
</feature>
<evidence type="ECO:0000313" key="2">
    <source>
        <dbReference type="EMBL" id="GLC59992.1"/>
    </source>
</evidence>
<sequence>MQGSLRRAATAPRRSVPEIPKEMPVFLDNDEWAQSELSSYFKLHPEKLSSQLDRIMDKLRESQGDMQTFILQLDRMIDELNADIDKERRGVAGRDRLMRDYPDVTNEFLHFFLDGIMEAMENEQQAPGSSGSGGGASTAGAGQHFRGSGGPLLAGGGGGGVMRPRSSGSSGSSKERFSGVAKRMQA</sequence>
<name>A0A9W6BY58_9CHLO</name>
<organism evidence="2 3">
    <name type="scientific">Pleodorina starrii</name>
    <dbReference type="NCBI Taxonomy" id="330485"/>
    <lineage>
        <taxon>Eukaryota</taxon>
        <taxon>Viridiplantae</taxon>
        <taxon>Chlorophyta</taxon>
        <taxon>core chlorophytes</taxon>
        <taxon>Chlorophyceae</taxon>
        <taxon>CS clade</taxon>
        <taxon>Chlamydomonadales</taxon>
        <taxon>Volvocaceae</taxon>
        <taxon>Pleodorina</taxon>
    </lineage>
</organism>
<feature type="region of interest" description="Disordered" evidence="1">
    <location>
        <begin position="123"/>
        <end position="186"/>
    </location>
</feature>
<protein>
    <submittedName>
        <fullName evidence="2">Uncharacterized protein</fullName>
    </submittedName>
</protein>
<keyword evidence="3" id="KW-1185">Reference proteome</keyword>
<evidence type="ECO:0000313" key="3">
    <source>
        <dbReference type="Proteomes" id="UP001165080"/>
    </source>
</evidence>
<dbReference type="AlphaFoldDB" id="A0A9W6BY58"/>
<dbReference type="EMBL" id="BRXU01000031">
    <property type="protein sequence ID" value="GLC59992.1"/>
    <property type="molecule type" value="Genomic_DNA"/>
</dbReference>
<accession>A0A9W6BY58</accession>